<keyword evidence="6" id="KW-1185">Reference proteome</keyword>
<dbReference type="Proteomes" id="UP000799757">
    <property type="component" value="Unassembled WGS sequence"/>
</dbReference>
<evidence type="ECO:0000256" key="2">
    <source>
        <dbReference type="ARBA" id="ARBA00022630"/>
    </source>
</evidence>
<organism evidence="5 6">
    <name type="scientific">Melanomma pulvis-pyrius CBS 109.77</name>
    <dbReference type="NCBI Taxonomy" id="1314802"/>
    <lineage>
        <taxon>Eukaryota</taxon>
        <taxon>Fungi</taxon>
        <taxon>Dikarya</taxon>
        <taxon>Ascomycota</taxon>
        <taxon>Pezizomycotina</taxon>
        <taxon>Dothideomycetes</taxon>
        <taxon>Pleosporomycetidae</taxon>
        <taxon>Pleosporales</taxon>
        <taxon>Melanommataceae</taxon>
        <taxon>Melanomma</taxon>
    </lineage>
</organism>
<evidence type="ECO:0000256" key="3">
    <source>
        <dbReference type="ARBA" id="ARBA00022827"/>
    </source>
</evidence>
<evidence type="ECO:0000256" key="1">
    <source>
        <dbReference type="ARBA" id="ARBA00010139"/>
    </source>
</evidence>
<evidence type="ECO:0000313" key="6">
    <source>
        <dbReference type="Proteomes" id="UP000799757"/>
    </source>
</evidence>
<gene>
    <name evidence="5" type="ORF">K505DRAFT_245746</name>
</gene>
<name>A0A6A6X8L7_9PLEO</name>
<comment type="similarity">
    <text evidence="1">Belongs to the FAD-binding monooxygenase family.</text>
</comment>
<proteinExistence type="inferred from homology"/>
<reference evidence="5" key="1">
    <citation type="journal article" date="2020" name="Stud. Mycol.">
        <title>101 Dothideomycetes genomes: a test case for predicting lifestyles and emergence of pathogens.</title>
        <authorList>
            <person name="Haridas S."/>
            <person name="Albert R."/>
            <person name="Binder M."/>
            <person name="Bloem J."/>
            <person name="Labutti K."/>
            <person name="Salamov A."/>
            <person name="Andreopoulos B."/>
            <person name="Baker S."/>
            <person name="Barry K."/>
            <person name="Bills G."/>
            <person name="Bluhm B."/>
            <person name="Cannon C."/>
            <person name="Castanera R."/>
            <person name="Culley D."/>
            <person name="Daum C."/>
            <person name="Ezra D."/>
            <person name="Gonzalez J."/>
            <person name="Henrissat B."/>
            <person name="Kuo A."/>
            <person name="Liang C."/>
            <person name="Lipzen A."/>
            <person name="Lutzoni F."/>
            <person name="Magnuson J."/>
            <person name="Mondo S."/>
            <person name="Nolan M."/>
            <person name="Ohm R."/>
            <person name="Pangilinan J."/>
            <person name="Park H.-J."/>
            <person name="Ramirez L."/>
            <person name="Alfaro M."/>
            <person name="Sun H."/>
            <person name="Tritt A."/>
            <person name="Yoshinaga Y."/>
            <person name="Zwiers L.-H."/>
            <person name="Turgeon B."/>
            <person name="Goodwin S."/>
            <person name="Spatafora J."/>
            <person name="Crous P."/>
            <person name="Grigoriev I."/>
        </authorList>
    </citation>
    <scope>NUCLEOTIDE SEQUENCE</scope>
    <source>
        <strain evidence="5">CBS 109.77</strain>
    </source>
</reference>
<dbReference type="PANTHER" id="PTHR42877">
    <property type="entry name" value="L-ORNITHINE N(5)-MONOOXYGENASE-RELATED"/>
    <property type="match status" value="1"/>
</dbReference>
<dbReference type="EMBL" id="MU001952">
    <property type="protein sequence ID" value="KAF2792850.1"/>
    <property type="molecule type" value="Genomic_DNA"/>
</dbReference>
<dbReference type="Pfam" id="PF00743">
    <property type="entry name" value="FMO-like"/>
    <property type="match status" value="1"/>
</dbReference>
<dbReference type="InterPro" id="IPR051209">
    <property type="entry name" value="FAD-bind_Monooxygenase_sf"/>
</dbReference>
<dbReference type="AlphaFoldDB" id="A0A6A6X8L7"/>
<sequence length="625" mass="70389">MDTTSSGPAPTIDNTAPEIPQIKGATNAIKHPHVAATNGASNGINGTHADVDFDPFKLSEQYAYTPRKLKVFTIGAGFSGLLIAHKFQHRFPEMQEMVDHTIFEAHSEVGGTWLVNDYPGVQCDVPAHIYAFPFDPNPEWTRFYASGAEILAYFKRIVKKWNLDRDLQLNTKVVGAAWQENLGQWKVTVEHAGVQRDEFCHVLISGQGVLVHESWPDVPGLKDFKGHVTHSARWDHNYDYSNKRIAVIGNGSSGIQIVPQMAKLPNTTVQNFVRGPAWVYYRAPPSKHLGRAVDDPNPAFTDEEKEKFKDPEYHHQYRKGIVSRTNKSFYIFLKGENNDAGMKAASEQMAEKLNHDKRLCDILIPKWELGCRRITPGPGYLESFLRDNCDITNSAITSISENAVHTADGKTFECDVGNIVICATGFDVSHRPRYPFIGQNNVNLREKWEDEPESYVSVMTPDFPNYFMMMGPNCLGGHGSLVESLNWTGDYFVKWIKKLSTEDIKSIVPKRSVVDPFVRYGDEIHKTLVWTGGCKSWYKRGRVDGRVTALFGGSAHTFNRLLSDIRGEDFDITYNTANPFRFMGNGFTKYEMDETSDLSWYVEVAEEAQGRGPEKQNPVNGKESV</sequence>
<dbReference type="PANTHER" id="PTHR42877:SF2">
    <property type="entry name" value="FAD_NAD(P)-BINDING DOMAIN-CONTAINING PROTEIN"/>
    <property type="match status" value="1"/>
</dbReference>
<dbReference type="OrthoDB" id="74360at2759"/>
<keyword evidence="4" id="KW-0560">Oxidoreductase</keyword>
<dbReference type="GO" id="GO:0050661">
    <property type="term" value="F:NADP binding"/>
    <property type="evidence" value="ECO:0007669"/>
    <property type="project" value="InterPro"/>
</dbReference>
<protein>
    <submittedName>
        <fullName evidence="5">FAD/NAD(P)-binding domain-containing protein</fullName>
    </submittedName>
</protein>
<keyword evidence="3" id="KW-0274">FAD</keyword>
<dbReference type="Gene3D" id="3.50.50.60">
    <property type="entry name" value="FAD/NAD(P)-binding domain"/>
    <property type="match status" value="2"/>
</dbReference>
<dbReference type="InterPro" id="IPR020946">
    <property type="entry name" value="Flavin_mOase-like"/>
</dbReference>
<dbReference type="GO" id="GO:0050660">
    <property type="term" value="F:flavin adenine dinucleotide binding"/>
    <property type="evidence" value="ECO:0007669"/>
    <property type="project" value="InterPro"/>
</dbReference>
<dbReference type="SUPFAM" id="SSF51905">
    <property type="entry name" value="FAD/NAD(P)-binding domain"/>
    <property type="match status" value="2"/>
</dbReference>
<dbReference type="InterPro" id="IPR036188">
    <property type="entry name" value="FAD/NAD-bd_sf"/>
</dbReference>
<accession>A0A6A6X8L7</accession>
<evidence type="ECO:0000313" key="5">
    <source>
        <dbReference type="EMBL" id="KAF2792850.1"/>
    </source>
</evidence>
<keyword evidence="2" id="KW-0285">Flavoprotein</keyword>
<evidence type="ECO:0000256" key="4">
    <source>
        <dbReference type="ARBA" id="ARBA00023002"/>
    </source>
</evidence>
<dbReference type="GO" id="GO:0004499">
    <property type="term" value="F:N,N-dimethylaniline monooxygenase activity"/>
    <property type="evidence" value="ECO:0007669"/>
    <property type="project" value="InterPro"/>
</dbReference>